<gene>
    <name evidence="6" type="ORF">ABFB10_22170</name>
</gene>
<feature type="region of interest" description="Disordered" evidence="4">
    <location>
        <begin position="309"/>
        <end position="329"/>
    </location>
</feature>
<feature type="chain" id="PRO_5043858206" evidence="5">
    <location>
        <begin position="23"/>
        <end position="347"/>
    </location>
</feature>
<evidence type="ECO:0000313" key="6">
    <source>
        <dbReference type="EMBL" id="MEN9063292.1"/>
    </source>
</evidence>
<dbReference type="CDD" id="cd13666">
    <property type="entry name" value="PBP2_TRAP_DctP_like_1"/>
    <property type="match status" value="1"/>
</dbReference>
<dbReference type="InterPro" id="IPR038404">
    <property type="entry name" value="TRAP_DctP_sf"/>
</dbReference>
<name>A0AAW9SKY8_9RHOB</name>
<reference evidence="6 7" key="1">
    <citation type="submission" date="2024-05" db="EMBL/GenBank/DDBJ databases">
        <title>Genome sequence of Ponticoccus litoralis KCCM 90028.</title>
        <authorList>
            <person name="Kim J.M."/>
            <person name="Lee J.K."/>
            <person name="Choi B.J."/>
            <person name="Bayburt H."/>
            <person name="Baek J.H."/>
            <person name="Jeon C.O."/>
        </authorList>
    </citation>
    <scope>NUCLEOTIDE SEQUENCE [LARGE SCALE GENOMIC DNA]</scope>
    <source>
        <strain evidence="6 7">KCCM 90028</strain>
    </source>
</reference>
<keyword evidence="7" id="KW-1185">Reference proteome</keyword>
<dbReference type="GO" id="GO:0042597">
    <property type="term" value="C:periplasmic space"/>
    <property type="evidence" value="ECO:0007669"/>
    <property type="project" value="UniProtKB-SubCell"/>
</dbReference>
<dbReference type="Proteomes" id="UP001428774">
    <property type="component" value="Unassembled WGS sequence"/>
</dbReference>
<dbReference type="RefSeq" id="WP_347168386.1">
    <property type="nucleotide sequence ID" value="NZ_JBDNCH010000004.1"/>
</dbReference>
<sequence>MNTMMKRGLLAAVLLGPTGAVADSFSATIAAGHPPVFRWVQMLDEAFVPAVEAALEGSEYSISFSRQYGGAIAGVGEELEAVEAGLAELGTCQSLFDPAKLAVQNVTYYTPFVSADVRQIGTLMHRLQVEDPAMQKSYEDNGVVYIGAPMVLDDYLLMTNFPVTSLADLDGKKIGAPGAALNWLSGTGAVGVSGNLTTYYNELKTGVFDGVIVFGSAALPSKLYEVAPYITRAGLGAQYAGSICANVDWYDSLPEEVRAALTEAADATADWYVGSLEAAVENAFTVMGENGATITDASDELRAALGRDHGQRGQGLGRGSGCAGPARHRGAADLHGANACGRRGPAA</sequence>
<feature type="signal peptide" evidence="5">
    <location>
        <begin position="1"/>
        <end position="22"/>
    </location>
</feature>
<evidence type="ECO:0000256" key="4">
    <source>
        <dbReference type="SAM" id="MobiDB-lite"/>
    </source>
</evidence>
<accession>A0AAW9SKY8</accession>
<dbReference type="AlphaFoldDB" id="A0AAW9SKY8"/>
<keyword evidence="3" id="KW-0574">Periplasm</keyword>
<evidence type="ECO:0000256" key="1">
    <source>
        <dbReference type="ARBA" id="ARBA00004418"/>
    </source>
</evidence>
<dbReference type="Pfam" id="PF03480">
    <property type="entry name" value="DctP"/>
    <property type="match status" value="1"/>
</dbReference>
<evidence type="ECO:0000256" key="5">
    <source>
        <dbReference type="SAM" id="SignalP"/>
    </source>
</evidence>
<organism evidence="6 7">
    <name type="scientific">Ponticoccus litoralis</name>
    <dbReference type="NCBI Taxonomy" id="422297"/>
    <lineage>
        <taxon>Bacteria</taxon>
        <taxon>Pseudomonadati</taxon>
        <taxon>Pseudomonadota</taxon>
        <taxon>Alphaproteobacteria</taxon>
        <taxon>Rhodobacterales</taxon>
        <taxon>Roseobacteraceae</taxon>
        <taxon>Ponticoccus</taxon>
    </lineage>
</organism>
<keyword evidence="2 5" id="KW-0732">Signal</keyword>
<evidence type="ECO:0000256" key="2">
    <source>
        <dbReference type="ARBA" id="ARBA00022729"/>
    </source>
</evidence>
<dbReference type="NCBIfam" id="NF037995">
    <property type="entry name" value="TRAP_S1"/>
    <property type="match status" value="1"/>
</dbReference>
<dbReference type="PANTHER" id="PTHR33376">
    <property type="match status" value="1"/>
</dbReference>
<feature type="compositionally biased region" description="Gly residues" evidence="4">
    <location>
        <begin position="312"/>
        <end position="322"/>
    </location>
</feature>
<dbReference type="EMBL" id="JBDNCH010000004">
    <property type="protein sequence ID" value="MEN9063292.1"/>
    <property type="molecule type" value="Genomic_DNA"/>
</dbReference>
<dbReference type="InterPro" id="IPR018389">
    <property type="entry name" value="DctP_fam"/>
</dbReference>
<evidence type="ECO:0000256" key="3">
    <source>
        <dbReference type="ARBA" id="ARBA00022764"/>
    </source>
</evidence>
<proteinExistence type="predicted"/>
<protein>
    <submittedName>
        <fullName evidence="6">C4-dicarboxylate TRAP transporter substrate-binding protein</fullName>
    </submittedName>
</protein>
<dbReference type="Gene3D" id="3.40.190.170">
    <property type="entry name" value="Bacterial extracellular solute-binding protein, family 7"/>
    <property type="match status" value="1"/>
</dbReference>
<dbReference type="GO" id="GO:0055085">
    <property type="term" value="P:transmembrane transport"/>
    <property type="evidence" value="ECO:0007669"/>
    <property type="project" value="InterPro"/>
</dbReference>
<evidence type="ECO:0000313" key="7">
    <source>
        <dbReference type="Proteomes" id="UP001428774"/>
    </source>
</evidence>
<comment type="subcellular location">
    <subcellularLocation>
        <location evidence="1">Periplasm</location>
    </subcellularLocation>
</comment>
<dbReference type="PANTHER" id="PTHR33376:SF15">
    <property type="entry name" value="BLL6794 PROTEIN"/>
    <property type="match status" value="1"/>
</dbReference>
<comment type="caution">
    <text evidence="6">The sequence shown here is derived from an EMBL/GenBank/DDBJ whole genome shotgun (WGS) entry which is preliminary data.</text>
</comment>